<evidence type="ECO:0000313" key="3">
    <source>
        <dbReference type="Proteomes" id="UP001066276"/>
    </source>
</evidence>
<protein>
    <submittedName>
        <fullName evidence="2">Uncharacterized protein</fullName>
    </submittedName>
</protein>
<evidence type="ECO:0000256" key="1">
    <source>
        <dbReference type="SAM" id="MobiDB-lite"/>
    </source>
</evidence>
<feature type="region of interest" description="Disordered" evidence="1">
    <location>
        <begin position="55"/>
        <end position="97"/>
    </location>
</feature>
<keyword evidence="3" id="KW-1185">Reference proteome</keyword>
<proteinExistence type="predicted"/>
<organism evidence="2 3">
    <name type="scientific">Pleurodeles waltl</name>
    <name type="common">Iberian ribbed newt</name>
    <dbReference type="NCBI Taxonomy" id="8319"/>
    <lineage>
        <taxon>Eukaryota</taxon>
        <taxon>Metazoa</taxon>
        <taxon>Chordata</taxon>
        <taxon>Craniata</taxon>
        <taxon>Vertebrata</taxon>
        <taxon>Euteleostomi</taxon>
        <taxon>Amphibia</taxon>
        <taxon>Batrachia</taxon>
        <taxon>Caudata</taxon>
        <taxon>Salamandroidea</taxon>
        <taxon>Salamandridae</taxon>
        <taxon>Pleurodelinae</taxon>
        <taxon>Pleurodeles</taxon>
    </lineage>
</organism>
<comment type="caution">
    <text evidence="2">The sequence shown here is derived from an EMBL/GenBank/DDBJ whole genome shotgun (WGS) entry which is preliminary data.</text>
</comment>
<dbReference type="AlphaFoldDB" id="A0AAV7TLP8"/>
<gene>
    <name evidence="2" type="ORF">NDU88_002617</name>
</gene>
<feature type="region of interest" description="Disordered" evidence="1">
    <location>
        <begin position="156"/>
        <end position="190"/>
    </location>
</feature>
<feature type="compositionally biased region" description="Polar residues" evidence="1">
    <location>
        <begin position="181"/>
        <end position="190"/>
    </location>
</feature>
<name>A0AAV7TLP8_PLEWA</name>
<dbReference type="EMBL" id="JANPWB010000006">
    <property type="protein sequence ID" value="KAJ1177358.1"/>
    <property type="molecule type" value="Genomic_DNA"/>
</dbReference>
<dbReference type="Proteomes" id="UP001066276">
    <property type="component" value="Chromosome 3_2"/>
</dbReference>
<feature type="region of interest" description="Disordered" evidence="1">
    <location>
        <begin position="1"/>
        <end position="39"/>
    </location>
</feature>
<accession>A0AAV7TLP8</accession>
<evidence type="ECO:0000313" key="2">
    <source>
        <dbReference type="EMBL" id="KAJ1177358.1"/>
    </source>
</evidence>
<sequence length="190" mass="19786">MQVAHFPPMHHSPGVLGRSRPLDGRTPQGEPGSGTAPILQQTWAVLPPTHRLLVKESTSDGPSTVPKLPAVAEPPDAGSGAMGEGKDHYGGPLTTAGSTTGGKPLCFSARHQAAVYPASDPPQSRRLWKVGSPGRQQWDSCILRIIGWGLEKPPGVKIPTAGHSPPSWTGHGTGTAVSRGALNQSQEVQA</sequence>
<reference evidence="2" key="1">
    <citation type="journal article" date="2022" name="bioRxiv">
        <title>Sequencing and chromosome-scale assembly of the giantPleurodeles waltlgenome.</title>
        <authorList>
            <person name="Brown T."/>
            <person name="Elewa A."/>
            <person name="Iarovenko S."/>
            <person name="Subramanian E."/>
            <person name="Araus A.J."/>
            <person name="Petzold A."/>
            <person name="Susuki M."/>
            <person name="Suzuki K.-i.T."/>
            <person name="Hayashi T."/>
            <person name="Toyoda A."/>
            <person name="Oliveira C."/>
            <person name="Osipova E."/>
            <person name="Leigh N.D."/>
            <person name="Simon A."/>
            <person name="Yun M.H."/>
        </authorList>
    </citation>
    <scope>NUCLEOTIDE SEQUENCE</scope>
    <source>
        <strain evidence="2">20211129_DDA</strain>
        <tissue evidence="2">Liver</tissue>
    </source>
</reference>